<dbReference type="SUPFAM" id="SSF56935">
    <property type="entry name" value="Porins"/>
    <property type="match status" value="1"/>
</dbReference>
<evidence type="ECO:0000256" key="5">
    <source>
        <dbReference type="SAM" id="SignalP"/>
    </source>
</evidence>
<dbReference type="Proteomes" id="UP001499988">
    <property type="component" value="Unassembled WGS sequence"/>
</dbReference>
<evidence type="ECO:0000259" key="7">
    <source>
        <dbReference type="Pfam" id="PF07715"/>
    </source>
</evidence>
<dbReference type="EMBL" id="BAABJZ010000023">
    <property type="protein sequence ID" value="GAA4883029.1"/>
    <property type="molecule type" value="Genomic_DNA"/>
</dbReference>
<dbReference type="Pfam" id="PF07715">
    <property type="entry name" value="Plug"/>
    <property type="match status" value="1"/>
</dbReference>
<accession>A0ABP9EQ95</accession>
<keyword evidence="9" id="KW-1185">Reference proteome</keyword>
<dbReference type="Gene3D" id="2.40.170.20">
    <property type="entry name" value="TonB-dependent receptor, beta-barrel domain"/>
    <property type="match status" value="1"/>
</dbReference>
<protein>
    <submittedName>
        <fullName evidence="8">TonB-dependent receptor</fullName>
    </submittedName>
</protein>
<gene>
    <name evidence="8" type="ORF">GCM10023333_16630</name>
</gene>
<dbReference type="PANTHER" id="PTHR40980">
    <property type="entry name" value="PLUG DOMAIN-CONTAINING PROTEIN"/>
    <property type="match status" value="1"/>
</dbReference>
<organism evidence="8 9">
    <name type="scientific">Ferrimonas pelagia</name>
    <dbReference type="NCBI Taxonomy" id="1177826"/>
    <lineage>
        <taxon>Bacteria</taxon>
        <taxon>Pseudomonadati</taxon>
        <taxon>Pseudomonadota</taxon>
        <taxon>Gammaproteobacteria</taxon>
        <taxon>Alteromonadales</taxon>
        <taxon>Ferrimonadaceae</taxon>
        <taxon>Ferrimonas</taxon>
    </lineage>
</organism>
<evidence type="ECO:0000256" key="1">
    <source>
        <dbReference type="ARBA" id="ARBA00004442"/>
    </source>
</evidence>
<evidence type="ECO:0000313" key="9">
    <source>
        <dbReference type="Proteomes" id="UP001499988"/>
    </source>
</evidence>
<evidence type="ECO:0000256" key="2">
    <source>
        <dbReference type="ARBA" id="ARBA00023136"/>
    </source>
</evidence>
<feature type="domain" description="TonB-dependent receptor-like beta-barrel" evidence="6">
    <location>
        <begin position="418"/>
        <end position="907"/>
    </location>
</feature>
<evidence type="ECO:0000259" key="6">
    <source>
        <dbReference type="Pfam" id="PF00593"/>
    </source>
</evidence>
<keyword evidence="8" id="KW-0675">Receptor</keyword>
<evidence type="ECO:0000256" key="3">
    <source>
        <dbReference type="ARBA" id="ARBA00023237"/>
    </source>
</evidence>
<proteinExistence type="inferred from homology"/>
<evidence type="ECO:0000313" key="8">
    <source>
        <dbReference type="EMBL" id="GAA4883029.1"/>
    </source>
</evidence>
<reference evidence="9" key="1">
    <citation type="journal article" date="2019" name="Int. J. Syst. Evol. Microbiol.">
        <title>The Global Catalogue of Microorganisms (GCM) 10K type strain sequencing project: providing services to taxonomists for standard genome sequencing and annotation.</title>
        <authorList>
            <consortium name="The Broad Institute Genomics Platform"/>
            <consortium name="The Broad Institute Genome Sequencing Center for Infectious Disease"/>
            <person name="Wu L."/>
            <person name="Ma J."/>
        </authorList>
    </citation>
    <scope>NUCLEOTIDE SEQUENCE [LARGE SCALE GENOMIC DNA]</scope>
    <source>
        <strain evidence="9">JCM 18401</strain>
    </source>
</reference>
<dbReference type="PANTHER" id="PTHR40980:SF4">
    <property type="entry name" value="TONB-DEPENDENT RECEPTOR-LIKE BETA-BARREL DOMAIN-CONTAINING PROTEIN"/>
    <property type="match status" value="1"/>
</dbReference>
<evidence type="ECO:0000256" key="4">
    <source>
        <dbReference type="RuleBase" id="RU003357"/>
    </source>
</evidence>
<dbReference type="InterPro" id="IPR012910">
    <property type="entry name" value="Plug_dom"/>
</dbReference>
<comment type="subcellular location">
    <subcellularLocation>
        <location evidence="1 4">Cell outer membrane</location>
    </subcellularLocation>
</comment>
<keyword evidence="4" id="KW-0798">TonB box</keyword>
<dbReference type="InterPro" id="IPR010104">
    <property type="entry name" value="TonB_rcpt_bac"/>
</dbReference>
<dbReference type="NCBIfam" id="TIGR01782">
    <property type="entry name" value="TonB-Xanth-Caul"/>
    <property type="match status" value="1"/>
</dbReference>
<name>A0ABP9EQ95_9GAMM</name>
<feature type="domain" description="TonB-dependent receptor plug" evidence="7">
    <location>
        <begin position="57"/>
        <end position="162"/>
    </location>
</feature>
<feature type="chain" id="PRO_5046139858" evidence="5">
    <location>
        <begin position="28"/>
        <end position="939"/>
    </location>
</feature>
<keyword evidence="3" id="KW-0998">Cell outer membrane</keyword>
<sequence>MKFPIPRVTRVAACVTLLLSGNQLVFAEEIETVEEDIEVIRVSGTRASLSDALNEKRFSDAQVDVIAAEDIGVMPDMDIGDSLERVAGVQIQRSDDGTAREVNIRGMSGSFAKTLYNGRTITTPLNTNRSFSFDIMPSAFLSRATVQKTTSADLAEGGISGTVNMVSHRALNRKGNHTSVGLRTQYREINDKFDPDLTLIHTRHLIEDKLGMAFGVNYNQSNNWTQQNNSGAAGTGRFDISAPGEDTFYAWGPNQIRNQAVHNDRERGSVFANLDYQVTDNFNVLAETLYTRYNRTANQARQVFNITNKDFDYDHDWEGVSIDDNIYLSKFRITDAEHQVDATPIAREAEIFLNTLDLKYEVGDWTVKGGVSVSRSNETNTNVALRSYTHNLDAEGSPQGLDMSFDGTLGGPWGLTYHTPGGADFLMNEANYGLWDPDLNSVKGIQLAGGQLGSTQEMNATALNFDVTYDAYMDFGLLSLDKIHFGASYSKDENIEMKHNLRSALSHDQLEGLLATKGFSMKDIQFNPVNPGNGGWFPGHSYADTYSFLVPNTAWLLDNFSVDDIRQYGSTVTNNNGDALYRGGVETSLLEDSWAAYVRGDFSLGYNIRGNVGVRFVQTDQRVFGYGADLEQGLIVDNNGELVLRSDDDMFIEREHDYWYVLPSLNVMYSMTDDMIMRFGWGRAMTRPDVNDISLNTNFNFNDGDPTLRTADPYLMPFTSDNLDLSWEWYYTPESIFSVAYFRKDLDSLVETVEQNYQMAVYDSAGNWLRDQDVNLIGKSNAEGVVLQGVETSWNQPFSMLPGFLANTGISANYTLTDNSNPEILTAASKHSFNNTLYYSTRKYDVRVSYTYRSGKLKDIFEEWTDGNNFNQTHKPATYNDVQERLTIAASYRPTRGMRLSLSCSNVTNAGNLTYTDGGISRAYNENQRVFTAGLNMSF</sequence>
<comment type="caution">
    <text evidence="8">The sequence shown here is derived from an EMBL/GenBank/DDBJ whole genome shotgun (WGS) entry which is preliminary data.</text>
</comment>
<feature type="signal peptide" evidence="5">
    <location>
        <begin position="1"/>
        <end position="27"/>
    </location>
</feature>
<dbReference type="InterPro" id="IPR036942">
    <property type="entry name" value="Beta-barrel_TonB_sf"/>
</dbReference>
<dbReference type="Gene3D" id="2.170.130.10">
    <property type="entry name" value="TonB-dependent receptor, plug domain"/>
    <property type="match status" value="1"/>
</dbReference>
<dbReference type="InterPro" id="IPR037066">
    <property type="entry name" value="Plug_dom_sf"/>
</dbReference>
<keyword evidence="5" id="KW-0732">Signal</keyword>
<dbReference type="Pfam" id="PF00593">
    <property type="entry name" value="TonB_dep_Rec_b-barrel"/>
    <property type="match status" value="1"/>
</dbReference>
<comment type="similarity">
    <text evidence="4">Belongs to the TonB-dependent receptor family.</text>
</comment>
<keyword evidence="2 4" id="KW-0472">Membrane</keyword>
<dbReference type="InterPro" id="IPR000531">
    <property type="entry name" value="Beta-barrel_TonB"/>
</dbReference>